<dbReference type="PANTHER" id="PTHR14826">
    <property type="entry name" value="ANGIOMOTIN"/>
    <property type="match status" value="1"/>
</dbReference>
<dbReference type="GO" id="GO:0030036">
    <property type="term" value="P:actin cytoskeleton organization"/>
    <property type="evidence" value="ECO:0007669"/>
    <property type="project" value="TreeGrafter"/>
</dbReference>
<feature type="coiled-coil region" evidence="1">
    <location>
        <begin position="45"/>
        <end position="128"/>
    </location>
</feature>
<evidence type="ECO:0000259" key="3">
    <source>
        <dbReference type="Pfam" id="PF12240"/>
    </source>
</evidence>
<sequence>MCSLAPINTLRVRPVSGQSVAKPIQQPISIQSAWRSHDSDNRVPHQEEDAKIAALEKTSQESERRIAQAKSDKIRHMDEIHNMNKKQAEYEARNRELETQIAEKNAMIRVLQKRAEEKETLYQNALMRNSLGAGKSLEARNCSSNTSLVQSHSAQASTAHSYSSSSGGGVGGGTGGAGSTAPSTPRRDEELGQENQAAGRPYFYKDQQLLAEGCSGVGASRSLATLPDLDSLSSDDLLVDNEDGMLGKDR</sequence>
<evidence type="ECO:0000256" key="1">
    <source>
        <dbReference type="SAM" id="Coils"/>
    </source>
</evidence>
<feature type="region of interest" description="Disordered" evidence="2">
    <location>
        <begin position="226"/>
        <end position="250"/>
    </location>
</feature>
<proteinExistence type="predicted"/>
<accession>A0AAN9ACB2</accession>
<evidence type="ECO:0000313" key="5">
    <source>
        <dbReference type="Proteomes" id="UP001381693"/>
    </source>
</evidence>
<dbReference type="InterPro" id="IPR024646">
    <property type="entry name" value="Angiomotin_C"/>
</dbReference>
<feature type="compositionally biased region" description="Low complexity" evidence="2">
    <location>
        <begin position="226"/>
        <end position="236"/>
    </location>
</feature>
<dbReference type="AlphaFoldDB" id="A0AAN9ACB2"/>
<reference evidence="4 5" key="1">
    <citation type="submission" date="2023-11" db="EMBL/GenBank/DDBJ databases">
        <title>Halocaridina rubra genome assembly.</title>
        <authorList>
            <person name="Smith C."/>
        </authorList>
    </citation>
    <scope>NUCLEOTIDE SEQUENCE [LARGE SCALE GENOMIC DNA]</scope>
    <source>
        <strain evidence="4">EP-1</strain>
        <tissue evidence="4">Whole</tissue>
    </source>
</reference>
<dbReference type="Proteomes" id="UP001381693">
    <property type="component" value="Unassembled WGS sequence"/>
</dbReference>
<organism evidence="4 5">
    <name type="scientific">Halocaridina rubra</name>
    <name type="common">Hawaiian red shrimp</name>
    <dbReference type="NCBI Taxonomy" id="373956"/>
    <lineage>
        <taxon>Eukaryota</taxon>
        <taxon>Metazoa</taxon>
        <taxon>Ecdysozoa</taxon>
        <taxon>Arthropoda</taxon>
        <taxon>Crustacea</taxon>
        <taxon>Multicrustacea</taxon>
        <taxon>Malacostraca</taxon>
        <taxon>Eumalacostraca</taxon>
        <taxon>Eucarida</taxon>
        <taxon>Decapoda</taxon>
        <taxon>Pleocyemata</taxon>
        <taxon>Caridea</taxon>
        <taxon>Atyoidea</taxon>
        <taxon>Atyidae</taxon>
        <taxon>Halocaridina</taxon>
    </lineage>
</organism>
<dbReference type="GO" id="GO:0005923">
    <property type="term" value="C:bicellular tight junction"/>
    <property type="evidence" value="ECO:0007669"/>
    <property type="project" value="TreeGrafter"/>
</dbReference>
<dbReference type="GO" id="GO:0031410">
    <property type="term" value="C:cytoplasmic vesicle"/>
    <property type="evidence" value="ECO:0007669"/>
    <property type="project" value="TreeGrafter"/>
</dbReference>
<feature type="region of interest" description="Disordered" evidence="2">
    <location>
        <begin position="148"/>
        <end position="200"/>
    </location>
</feature>
<dbReference type="InterPro" id="IPR051747">
    <property type="entry name" value="Angiomotin-like"/>
</dbReference>
<dbReference type="EMBL" id="JAXCGZ010003797">
    <property type="protein sequence ID" value="KAK7083153.1"/>
    <property type="molecule type" value="Genomic_DNA"/>
</dbReference>
<name>A0AAN9ACB2_HALRR</name>
<gene>
    <name evidence="4" type="ORF">SK128_010535</name>
</gene>
<evidence type="ECO:0000313" key="4">
    <source>
        <dbReference type="EMBL" id="KAK7083153.1"/>
    </source>
</evidence>
<dbReference type="Pfam" id="PF12240">
    <property type="entry name" value="Angiomotin_C"/>
    <property type="match status" value="1"/>
</dbReference>
<feature type="compositionally biased region" description="Gly residues" evidence="2">
    <location>
        <begin position="166"/>
        <end position="178"/>
    </location>
</feature>
<dbReference type="PANTHER" id="PTHR14826:SF14">
    <property type="entry name" value="ANGIOMOTIN_C DOMAIN-CONTAINING PROTEIN"/>
    <property type="match status" value="1"/>
</dbReference>
<keyword evidence="1" id="KW-0175">Coiled coil</keyword>
<dbReference type="GO" id="GO:0030334">
    <property type="term" value="P:regulation of cell migration"/>
    <property type="evidence" value="ECO:0007669"/>
    <property type="project" value="TreeGrafter"/>
</dbReference>
<feature type="domain" description="Angiomotin C-terminal" evidence="3">
    <location>
        <begin position="76"/>
        <end position="139"/>
    </location>
</feature>
<comment type="caution">
    <text evidence="4">The sequence shown here is derived from an EMBL/GenBank/DDBJ whole genome shotgun (WGS) entry which is preliminary data.</text>
</comment>
<protein>
    <recommendedName>
        <fullName evidence="3">Angiomotin C-terminal domain-containing protein</fullName>
    </recommendedName>
</protein>
<feature type="compositionally biased region" description="Low complexity" evidence="2">
    <location>
        <begin position="153"/>
        <end position="165"/>
    </location>
</feature>
<dbReference type="GO" id="GO:0005886">
    <property type="term" value="C:plasma membrane"/>
    <property type="evidence" value="ECO:0007669"/>
    <property type="project" value="TreeGrafter"/>
</dbReference>
<keyword evidence="5" id="KW-1185">Reference proteome</keyword>
<evidence type="ECO:0000256" key="2">
    <source>
        <dbReference type="SAM" id="MobiDB-lite"/>
    </source>
</evidence>